<evidence type="ECO:0000313" key="2">
    <source>
        <dbReference type="Proteomes" id="UP001264980"/>
    </source>
</evidence>
<evidence type="ECO:0000313" key="1">
    <source>
        <dbReference type="EMBL" id="MDR6804236.1"/>
    </source>
</evidence>
<proteinExistence type="predicted"/>
<accession>A0ABU1QSV8</accession>
<sequence>MNEPITDNKYFDGQCVYSNENPGQKLIIRRYYKRIYYCRTVDGSEKEYAFFEREISPDYESGKQLYCHFPREDIEL</sequence>
<evidence type="ECO:0008006" key="3">
    <source>
        <dbReference type="Google" id="ProtNLM"/>
    </source>
</evidence>
<dbReference type="Proteomes" id="UP001264980">
    <property type="component" value="Unassembled WGS sequence"/>
</dbReference>
<dbReference type="EMBL" id="JAVDTI010000001">
    <property type="protein sequence ID" value="MDR6804236.1"/>
    <property type="molecule type" value="Genomic_DNA"/>
</dbReference>
<gene>
    <name evidence="1" type="ORF">J2W84_001273</name>
</gene>
<comment type="caution">
    <text evidence="1">The sequence shown here is derived from an EMBL/GenBank/DDBJ whole genome shotgun (WGS) entry which is preliminary data.</text>
</comment>
<reference evidence="1 2" key="1">
    <citation type="submission" date="2023-07" db="EMBL/GenBank/DDBJ databases">
        <title>Sorghum-associated microbial communities from plants grown in Nebraska, USA.</title>
        <authorList>
            <person name="Schachtman D."/>
        </authorList>
    </citation>
    <scope>NUCLEOTIDE SEQUENCE [LARGE SCALE GENOMIC DNA]</scope>
    <source>
        <strain evidence="1 2">BE57</strain>
    </source>
</reference>
<organism evidence="1 2">
    <name type="scientific">Dyadobacter fermentans</name>
    <dbReference type="NCBI Taxonomy" id="94254"/>
    <lineage>
        <taxon>Bacteria</taxon>
        <taxon>Pseudomonadati</taxon>
        <taxon>Bacteroidota</taxon>
        <taxon>Cytophagia</taxon>
        <taxon>Cytophagales</taxon>
        <taxon>Spirosomataceae</taxon>
        <taxon>Dyadobacter</taxon>
    </lineage>
</organism>
<protein>
    <recommendedName>
        <fullName evidence="3">DUF1653 domain-containing protein</fullName>
    </recommendedName>
</protein>
<keyword evidence="2" id="KW-1185">Reference proteome</keyword>
<name>A0ABU1QSV8_9BACT</name>